<accession>A0A101P4J1</accession>
<dbReference type="STRING" id="67386.AQI95_18045"/>
<comment type="caution">
    <text evidence="4">The sequence shown here is derived from an EMBL/GenBank/DDBJ whole genome shotgun (WGS) entry which is preliminary data.</text>
</comment>
<gene>
    <name evidence="4" type="ORF">AQI95_18045</name>
</gene>
<comment type="similarity">
    <text evidence="1 2">Belongs to the arylamine N-acetyltransferase family.</text>
</comment>
<dbReference type="Gene3D" id="3.30.2140.10">
    <property type="entry name" value="Arylamine N-acetyltransferase"/>
    <property type="match status" value="1"/>
</dbReference>
<evidence type="ECO:0000256" key="3">
    <source>
        <dbReference type="SAM" id="MobiDB-lite"/>
    </source>
</evidence>
<dbReference type="OrthoDB" id="7181050at2"/>
<evidence type="ECO:0000256" key="1">
    <source>
        <dbReference type="ARBA" id="ARBA00006547"/>
    </source>
</evidence>
<dbReference type="Proteomes" id="UP000053127">
    <property type="component" value="Unassembled WGS sequence"/>
</dbReference>
<dbReference type="GO" id="GO:0016407">
    <property type="term" value="F:acetyltransferase activity"/>
    <property type="evidence" value="ECO:0007669"/>
    <property type="project" value="InterPro"/>
</dbReference>
<protein>
    <recommendedName>
        <fullName evidence="6">Acetyltransferase</fullName>
    </recommendedName>
</protein>
<dbReference type="PANTHER" id="PTHR11786">
    <property type="entry name" value="N-HYDROXYARYLAMINE O-ACETYLTRANSFERASE"/>
    <property type="match status" value="1"/>
</dbReference>
<dbReference type="EMBL" id="LMWN01000024">
    <property type="protein sequence ID" value="KUN04792.1"/>
    <property type="molecule type" value="Genomic_DNA"/>
</dbReference>
<evidence type="ECO:0000313" key="4">
    <source>
        <dbReference type="EMBL" id="KUN04792.1"/>
    </source>
</evidence>
<dbReference type="AlphaFoldDB" id="A0A101P4J1"/>
<evidence type="ECO:0000313" key="5">
    <source>
        <dbReference type="Proteomes" id="UP000053127"/>
    </source>
</evidence>
<dbReference type="Pfam" id="PF00797">
    <property type="entry name" value="Acetyltransf_2"/>
    <property type="match status" value="1"/>
</dbReference>
<evidence type="ECO:0000256" key="2">
    <source>
        <dbReference type="RuleBase" id="RU003452"/>
    </source>
</evidence>
<reference evidence="4 5" key="1">
    <citation type="submission" date="2015-10" db="EMBL/GenBank/DDBJ databases">
        <title>Draft genome sequence of Streptomyces yokosukanensis DSM 40224, type strain for the species Streptomyces yokosukanensis.</title>
        <authorList>
            <person name="Ruckert C."/>
            <person name="Winkler A."/>
            <person name="Kalinowski J."/>
            <person name="Kampfer P."/>
            <person name="Glaeser S."/>
        </authorList>
    </citation>
    <scope>NUCLEOTIDE SEQUENCE [LARGE SCALE GENOMIC DNA]</scope>
    <source>
        <strain evidence="4 5">DSM 40224</strain>
    </source>
</reference>
<dbReference type="PRINTS" id="PR01543">
    <property type="entry name" value="ANATRNSFRASE"/>
</dbReference>
<evidence type="ECO:0008006" key="6">
    <source>
        <dbReference type="Google" id="ProtNLM"/>
    </source>
</evidence>
<name>A0A101P4J1_9ACTN</name>
<dbReference type="InterPro" id="IPR001447">
    <property type="entry name" value="Arylamine_N-AcTrfase"/>
</dbReference>
<keyword evidence="5" id="KW-1185">Reference proteome</keyword>
<dbReference type="InterPro" id="IPR038765">
    <property type="entry name" value="Papain-like_cys_pep_sf"/>
</dbReference>
<feature type="region of interest" description="Disordered" evidence="3">
    <location>
        <begin position="1"/>
        <end position="20"/>
    </location>
</feature>
<dbReference type="RefSeq" id="WP_107121681.1">
    <property type="nucleotide sequence ID" value="NZ_JBFACD010000035.1"/>
</dbReference>
<dbReference type="PANTHER" id="PTHR11786:SF0">
    <property type="entry name" value="ARYLAMINE N-ACETYLTRANSFERASE 4-RELATED"/>
    <property type="match status" value="1"/>
</dbReference>
<proteinExistence type="inferred from homology"/>
<dbReference type="SUPFAM" id="SSF54001">
    <property type="entry name" value="Cysteine proteinases"/>
    <property type="match status" value="1"/>
</dbReference>
<organism evidence="4 5">
    <name type="scientific">Streptomyces yokosukanensis</name>
    <dbReference type="NCBI Taxonomy" id="67386"/>
    <lineage>
        <taxon>Bacteria</taxon>
        <taxon>Bacillati</taxon>
        <taxon>Actinomycetota</taxon>
        <taxon>Actinomycetes</taxon>
        <taxon>Kitasatosporales</taxon>
        <taxon>Streptomycetaceae</taxon>
        <taxon>Streptomyces</taxon>
    </lineage>
</organism>
<sequence>MESSPGAAARSVGPAGGSGKEAVVVADAGDEWGVRHLDVDAYLARVGLPDLDRARPDERTLRLLHRAHVETIPFENIDIVLGRGVSTSIPEVQDRLVTSQRGGYCHQQGLLFGAVLDKLGYRVRRLLARPRERPGRPWPRTHLTLHAFGADGDWLADVGFGAGLLEPLPMAAGVWRTQGDWAFRLDAEGEDRRLMERLGASENLLYSFSGIPQCAADVDAANYYTSTHPDSPFTGQLVVMQRRGGELRRLLNREYSRIAPDGSSTRMGHLDDDELAAVLVEQFGLKLDAQEACELAARVRDTRSSLAGGP</sequence>
<dbReference type="Gene3D" id="2.40.128.150">
    <property type="entry name" value="Cysteine proteinases"/>
    <property type="match status" value="1"/>
</dbReference>